<protein>
    <recommendedName>
        <fullName evidence="10">Elicitin-like protein</fullName>
    </recommendedName>
</protein>
<evidence type="ECO:0008006" key="10">
    <source>
        <dbReference type="Google" id="ProtNLM"/>
    </source>
</evidence>
<keyword evidence="7" id="KW-0732">Signal</keyword>
<evidence type="ECO:0000256" key="1">
    <source>
        <dbReference type="ARBA" id="ARBA00004613"/>
    </source>
</evidence>
<evidence type="ECO:0000256" key="6">
    <source>
        <dbReference type="SAM" id="MobiDB-lite"/>
    </source>
</evidence>
<comment type="subcellular location">
    <subcellularLocation>
        <location evidence="1">Secreted</location>
    </subcellularLocation>
</comment>
<dbReference type="EnsemblProtists" id="Phyra82494">
    <property type="protein sequence ID" value="Phyra82494"/>
    <property type="gene ID" value="Phyra82494"/>
</dbReference>
<evidence type="ECO:0000256" key="5">
    <source>
        <dbReference type="ARBA" id="ARBA00023157"/>
    </source>
</evidence>
<dbReference type="AlphaFoldDB" id="H3GXX5"/>
<evidence type="ECO:0000313" key="9">
    <source>
        <dbReference type="Proteomes" id="UP000005238"/>
    </source>
</evidence>
<evidence type="ECO:0000313" key="8">
    <source>
        <dbReference type="EnsemblProtists" id="Phyra82494"/>
    </source>
</evidence>
<dbReference type="Proteomes" id="UP000005238">
    <property type="component" value="Unassembled WGS sequence"/>
</dbReference>
<dbReference type="SUPFAM" id="SSF48647">
    <property type="entry name" value="Fungal elicitin"/>
    <property type="match status" value="1"/>
</dbReference>
<reference evidence="9" key="1">
    <citation type="journal article" date="2006" name="Science">
        <title>Phytophthora genome sequences uncover evolutionary origins and mechanisms of pathogenesis.</title>
        <authorList>
            <person name="Tyler B.M."/>
            <person name="Tripathy S."/>
            <person name="Zhang X."/>
            <person name="Dehal P."/>
            <person name="Jiang R.H."/>
            <person name="Aerts A."/>
            <person name="Arredondo F.D."/>
            <person name="Baxter L."/>
            <person name="Bensasson D."/>
            <person name="Beynon J.L."/>
            <person name="Chapman J."/>
            <person name="Damasceno C.M."/>
            <person name="Dorrance A.E."/>
            <person name="Dou D."/>
            <person name="Dickerman A.W."/>
            <person name="Dubchak I.L."/>
            <person name="Garbelotto M."/>
            <person name="Gijzen M."/>
            <person name="Gordon S.G."/>
            <person name="Govers F."/>
            <person name="Grunwald N.J."/>
            <person name="Huang W."/>
            <person name="Ivors K.L."/>
            <person name="Jones R.W."/>
            <person name="Kamoun S."/>
            <person name="Krampis K."/>
            <person name="Lamour K.H."/>
            <person name="Lee M.K."/>
            <person name="McDonald W.H."/>
            <person name="Medina M."/>
            <person name="Meijer H.J."/>
            <person name="Nordberg E.K."/>
            <person name="Maclean D.J."/>
            <person name="Ospina-Giraldo M.D."/>
            <person name="Morris P.F."/>
            <person name="Phuntumart V."/>
            <person name="Putnam N.H."/>
            <person name="Rash S."/>
            <person name="Rose J.K."/>
            <person name="Sakihama Y."/>
            <person name="Salamov A.A."/>
            <person name="Savidor A."/>
            <person name="Scheuring C.F."/>
            <person name="Smith B.M."/>
            <person name="Sobral B.W."/>
            <person name="Terry A."/>
            <person name="Torto-Alalibo T.A."/>
            <person name="Win J."/>
            <person name="Xu Z."/>
            <person name="Zhang H."/>
            <person name="Grigoriev I.V."/>
            <person name="Rokhsar D.S."/>
            <person name="Boore J.L."/>
        </authorList>
    </citation>
    <scope>NUCLEOTIDE SEQUENCE [LARGE SCALE GENOMIC DNA]</scope>
    <source>
        <strain evidence="9">Pr102</strain>
    </source>
</reference>
<feature type="compositionally biased region" description="Low complexity" evidence="6">
    <location>
        <begin position="86"/>
        <end position="140"/>
    </location>
</feature>
<dbReference type="Gene3D" id="1.10.239.10">
    <property type="entry name" value="Elicitin domain"/>
    <property type="match status" value="1"/>
</dbReference>
<feature type="compositionally biased region" description="Polar residues" evidence="6">
    <location>
        <begin position="147"/>
        <end position="158"/>
    </location>
</feature>
<dbReference type="Pfam" id="PF00964">
    <property type="entry name" value="Elicitin"/>
    <property type="match status" value="1"/>
</dbReference>
<keyword evidence="5" id="KW-1015">Disulfide bond</keyword>
<organism evidence="8 9">
    <name type="scientific">Phytophthora ramorum</name>
    <name type="common">Sudden oak death agent</name>
    <dbReference type="NCBI Taxonomy" id="164328"/>
    <lineage>
        <taxon>Eukaryota</taxon>
        <taxon>Sar</taxon>
        <taxon>Stramenopiles</taxon>
        <taxon>Oomycota</taxon>
        <taxon>Peronosporomycetes</taxon>
        <taxon>Peronosporales</taxon>
        <taxon>Peronosporaceae</taxon>
        <taxon>Phytophthora</taxon>
    </lineage>
</organism>
<feature type="chain" id="PRO_5003586823" description="Elicitin-like protein" evidence="7">
    <location>
        <begin position="27"/>
        <end position="466"/>
    </location>
</feature>
<feature type="signal peptide" evidence="7">
    <location>
        <begin position="1"/>
        <end position="26"/>
    </location>
</feature>
<feature type="compositionally biased region" description="Low complexity" evidence="6">
    <location>
        <begin position="167"/>
        <end position="191"/>
    </location>
</feature>
<dbReference type="InParanoid" id="H3GXX5"/>
<dbReference type="GO" id="GO:0005576">
    <property type="term" value="C:extracellular region"/>
    <property type="evidence" value="ECO:0007669"/>
    <property type="project" value="UniProtKB-SubCell"/>
</dbReference>
<dbReference type="InterPro" id="IPR036470">
    <property type="entry name" value="Elicitin_sf"/>
</dbReference>
<evidence type="ECO:0000256" key="2">
    <source>
        <dbReference type="ARBA" id="ARBA00009544"/>
    </source>
</evidence>
<dbReference type="HOGENOM" id="CLU_046946_3_0_1"/>
<evidence type="ECO:0000256" key="4">
    <source>
        <dbReference type="ARBA" id="ARBA00022978"/>
    </source>
</evidence>
<evidence type="ECO:0000256" key="3">
    <source>
        <dbReference type="ARBA" id="ARBA00022525"/>
    </source>
</evidence>
<reference evidence="8" key="2">
    <citation type="submission" date="2015-06" db="UniProtKB">
        <authorList>
            <consortium name="EnsemblProtists"/>
        </authorList>
    </citation>
    <scope>IDENTIFICATION</scope>
    <source>
        <strain evidence="8">Pr102</strain>
    </source>
</reference>
<evidence type="ECO:0000256" key="7">
    <source>
        <dbReference type="SAM" id="SignalP"/>
    </source>
</evidence>
<keyword evidence="4" id="KW-0928">Hypersensitive response elicitation</keyword>
<feature type="compositionally biased region" description="Polar residues" evidence="6">
    <location>
        <begin position="192"/>
        <end position="217"/>
    </location>
</feature>
<dbReference type="VEuPathDB" id="FungiDB:KRP23_8167"/>
<dbReference type="GO" id="GO:0052040">
    <property type="term" value="P:symbiont-mediated perturbation of host programmed cell death"/>
    <property type="evidence" value="ECO:0007669"/>
    <property type="project" value="UniProtKB-KW"/>
</dbReference>
<accession>H3GXX5</accession>
<dbReference type="OMA" id="CTIGGMP"/>
<sequence length="466" mass="48247">MRRKQLFTSWLLVVATPLFSHGVASGSSYGVRGYTSNQSLVAAGVAMVDTGSSDAGAFSSGSASASSSVTFPESTLVIASSVTEQPPSTTHAPAETPTAVPTTTTTPAATSLNTVESESSSGSQFSESGPSYDSESSSSPRSDESSAATSDTPQSAQATRAPIVVASPTSASASSDSSFGSTTTTSSGSSPLTETNSGSGEASIAKPSSESSTFQTVESEECSNTEVNNIYTLYSNCRSAFDLCVSASDYQIFPYQGNHPTQAQIQGMAESDACIAMFIIVIEANFSACTIGGMPLVSVVETLLKISVDLEESPNDEVPSAEEFLELLVWRYEVDLAKAAGVPHDGSSELYAEFETNLDAAIKNTAIRVNEDLTVDVRLSNGSYETFEDAIDLVVTDASAADLMPGYVVASSEAGVSSGSSSSRDKAGTTIESSSAIVDCTQNLWSLAVAVVASAFLLVEDTRRRV</sequence>
<dbReference type="VEuPathDB" id="FungiDB:KRP22_12728"/>
<dbReference type="InterPro" id="IPR002200">
    <property type="entry name" value="Elicitin"/>
</dbReference>
<feature type="region of interest" description="Disordered" evidence="6">
    <location>
        <begin position="82"/>
        <end position="217"/>
    </location>
</feature>
<dbReference type="SMART" id="SM01187">
    <property type="entry name" value="Elicitin"/>
    <property type="match status" value="1"/>
</dbReference>
<proteinExistence type="inferred from homology"/>
<comment type="similarity">
    <text evidence="2">Belongs to the elicitin family.</text>
</comment>
<name>H3GXX5_PHYRM</name>
<keyword evidence="9" id="KW-1185">Reference proteome</keyword>
<dbReference type="eggNOG" id="ENOG502SE5V">
    <property type="taxonomic scope" value="Eukaryota"/>
</dbReference>
<dbReference type="EMBL" id="DS566069">
    <property type="status" value="NOT_ANNOTATED_CDS"/>
    <property type="molecule type" value="Genomic_DNA"/>
</dbReference>
<keyword evidence="3" id="KW-0964">Secreted</keyword>